<feature type="compositionally biased region" description="Basic and acidic residues" evidence="1">
    <location>
        <begin position="12"/>
        <end position="29"/>
    </location>
</feature>
<feature type="region of interest" description="Disordered" evidence="1">
    <location>
        <begin position="108"/>
        <end position="136"/>
    </location>
</feature>
<keyword evidence="3" id="KW-1185">Reference proteome</keyword>
<proteinExistence type="predicted"/>
<feature type="compositionally biased region" description="Low complexity" evidence="1">
    <location>
        <begin position="116"/>
        <end position="127"/>
    </location>
</feature>
<comment type="caution">
    <text evidence="2">The sequence shown here is derived from an EMBL/GenBank/DDBJ whole genome shotgun (WGS) entry which is preliminary data.</text>
</comment>
<accession>A0A7X0H646</accession>
<sequence length="136" mass="15423">MAAPQDNASSDDSARDEVYRGPDRRKNVVDARTPGTGLERRRGPGRRRTDFMKSAEEGEMTQEQFLFIKAIDAYKRVNQRPFPTWTEVLEIIRKLGYRKTTDMELDIPGAEDWTEPADAPAFPKPDANYADDSEAA</sequence>
<name>A0A7X0H646_9BACT</name>
<dbReference type="RefSeq" id="WP_184677534.1">
    <property type="nucleotide sequence ID" value="NZ_JACHGY010000001.1"/>
</dbReference>
<feature type="region of interest" description="Disordered" evidence="1">
    <location>
        <begin position="1"/>
        <end position="48"/>
    </location>
</feature>
<evidence type="ECO:0000313" key="3">
    <source>
        <dbReference type="Proteomes" id="UP000541810"/>
    </source>
</evidence>
<feature type="compositionally biased region" description="Polar residues" evidence="1">
    <location>
        <begin position="1"/>
        <end position="11"/>
    </location>
</feature>
<dbReference type="Proteomes" id="UP000541810">
    <property type="component" value="Unassembled WGS sequence"/>
</dbReference>
<evidence type="ECO:0000313" key="2">
    <source>
        <dbReference type="EMBL" id="MBB6429987.1"/>
    </source>
</evidence>
<organism evidence="2 3">
    <name type="scientific">Algisphaera agarilytica</name>
    <dbReference type="NCBI Taxonomy" id="1385975"/>
    <lineage>
        <taxon>Bacteria</taxon>
        <taxon>Pseudomonadati</taxon>
        <taxon>Planctomycetota</taxon>
        <taxon>Phycisphaerae</taxon>
        <taxon>Phycisphaerales</taxon>
        <taxon>Phycisphaeraceae</taxon>
        <taxon>Algisphaera</taxon>
    </lineage>
</organism>
<evidence type="ECO:0000256" key="1">
    <source>
        <dbReference type="SAM" id="MobiDB-lite"/>
    </source>
</evidence>
<protein>
    <submittedName>
        <fullName evidence="2">Uncharacterized protein</fullName>
    </submittedName>
</protein>
<gene>
    <name evidence="2" type="ORF">HNQ40_001793</name>
</gene>
<dbReference type="AlphaFoldDB" id="A0A7X0H646"/>
<feature type="compositionally biased region" description="Basic and acidic residues" evidence="1">
    <location>
        <begin position="38"/>
        <end position="48"/>
    </location>
</feature>
<reference evidence="2 3" key="1">
    <citation type="submission" date="2020-08" db="EMBL/GenBank/DDBJ databases">
        <title>Genomic Encyclopedia of Type Strains, Phase IV (KMG-IV): sequencing the most valuable type-strain genomes for metagenomic binning, comparative biology and taxonomic classification.</title>
        <authorList>
            <person name="Goeker M."/>
        </authorList>
    </citation>
    <scope>NUCLEOTIDE SEQUENCE [LARGE SCALE GENOMIC DNA]</scope>
    <source>
        <strain evidence="2 3">DSM 103725</strain>
    </source>
</reference>
<dbReference type="EMBL" id="JACHGY010000001">
    <property type="protein sequence ID" value="MBB6429987.1"/>
    <property type="molecule type" value="Genomic_DNA"/>
</dbReference>